<evidence type="ECO:0000313" key="2">
    <source>
        <dbReference type="Proteomes" id="UP000073492"/>
    </source>
</evidence>
<accession>A0A139HNW3</accession>
<comment type="caution">
    <text evidence="1">The sequence shown here is derived from an EMBL/GenBank/DDBJ whole genome shotgun (WGS) entry which is preliminary data.</text>
</comment>
<proteinExistence type="predicted"/>
<sequence length="178" mass="20377">MASKDLVVLQMVSYCAHPDIKHYSPPTFGSAVEDSLMFGMCGVQLNGLLSPQIHKTIPFPEALHRFLRYPIVLWDLKPHLLLTPEAASCRCMYLTQPPASVQIFDVDFCSLWAMEPRHPRPHREPRRYRNVRTFGELIDAVKEKLEGEERLKIMKCLRIMVGVGPEEVKALVEEYGSK</sequence>
<dbReference type="AlphaFoldDB" id="A0A139HNW3"/>
<organism evidence="1 2">
    <name type="scientific">Pseudocercospora musae</name>
    <dbReference type="NCBI Taxonomy" id="113226"/>
    <lineage>
        <taxon>Eukaryota</taxon>
        <taxon>Fungi</taxon>
        <taxon>Dikarya</taxon>
        <taxon>Ascomycota</taxon>
        <taxon>Pezizomycotina</taxon>
        <taxon>Dothideomycetes</taxon>
        <taxon>Dothideomycetidae</taxon>
        <taxon>Mycosphaerellales</taxon>
        <taxon>Mycosphaerellaceae</taxon>
        <taxon>Pseudocercospora</taxon>
    </lineage>
</organism>
<dbReference type="OrthoDB" id="3645130at2759"/>
<evidence type="ECO:0000313" key="1">
    <source>
        <dbReference type="EMBL" id="KXT04130.1"/>
    </source>
</evidence>
<dbReference type="EMBL" id="LFZO01000592">
    <property type="protein sequence ID" value="KXT04130.1"/>
    <property type="molecule type" value="Genomic_DNA"/>
</dbReference>
<dbReference type="STRING" id="113226.A0A139HNW3"/>
<gene>
    <name evidence="1" type="ORF">AC579_1040</name>
</gene>
<protein>
    <submittedName>
        <fullName evidence="1">Uncharacterized protein</fullName>
    </submittedName>
</protein>
<dbReference type="Proteomes" id="UP000073492">
    <property type="component" value="Unassembled WGS sequence"/>
</dbReference>
<reference evidence="1 2" key="1">
    <citation type="submission" date="2015-07" db="EMBL/GenBank/DDBJ databases">
        <title>Comparative genomics of the Sigatoka disease complex on banana suggests a link between parallel evolutionary changes in Pseudocercospora fijiensis and Pseudocercospora eumusae and increased virulence on the banana host.</title>
        <authorList>
            <person name="Chang T.-C."/>
            <person name="Salvucci A."/>
            <person name="Crous P.W."/>
            <person name="Stergiopoulos I."/>
        </authorList>
    </citation>
    <scope>NUCLEOTIDE SEQUENCE [LARGE SCALE GENOMIC DNA]</scope>
    <source>
        <strain evidence="1 2">CBS 116634</strain>
    </source>
</reference>
<name>A0A139HNW3_9PEZI</name>
<keyword evidence="2" id="KW-1185">Reference proteome</keyword>